<dbReference type="AlphaFoldDB" id="X1ASH7"/>
<comment type="caution">
    <text evidence="1">The sequence shown here is derived from an EMBL/GenBank/DDBJ whole genome shotgun (WGS) entry which is preliminary data.</text>
</comment>
<protein>
    <submittedName>
        <fullName evidence="1">Uncharacterized protein</fullName>
    </submittedName>
</protein>
<accession>X1ASH7</accession>
<name>X1ASH7_9ZZZZ</name>
<gene>
    <name evidence="1" type="ORF">S01H4_28472</name>
</gene>
<reference evidence="1" key="1">
    <citation type="journal article" date="2014" name="Front. Microbiol.">
        <title>High frequency of phylogenetically diverse reductive dehalogenase-homologous genes in deep subseafloor sedimentary metagenomes.</title>
        <authorList>
            <person name="Kawai M."/>
            <person name="Futagami T."/>
            <person name="Toyoda A."/>
            <person name="Takaki Y."/>
            <person name="Nishi S."/>
            <person name="Hori S."/>
            <person name="Arai W."/>
            <person name="Tsubouchi T."/>
            <person name="Morono Y."/>
            <person name="Uchiyama I."/>
            <person name="Ito T."/>
            <person name="Fujiyama A."/>
            <person name="Inagaki F."/>
            <person name="Takami H."/>
        </authorList>
    </citation>
    <scope>NUCLEOTIDE SEQUENCE</scope>
    <source>
        <strain evidence="1">Expedition CK06-06</strain>
    </source>
</reference>
<proteinExistence type="predicted"/>
<organism evidence="1">
    <name type="scientific">marine sediment metagenome</name>
    <dbReference type="NCBI Taxonomy" id="412755"/>
    <lineage>
        <taxon>unclassified sequences</taxon>
        <taxon>metagenomes</taxon>
        <taxon>ecological metagenomes</taxon>
    </lineage>
</organism>
<sequence length="116" mass="14186">MNKFNEHENDNETMELVFLVGRETFFNIYDCEWWNDHASREQEEFLNLAMQIYYDVCQSVQKSILFFMCYCRFELGLDKNVAKIILVDVWNSRQEIGKYGWYKKSNRDTKTKRLKR</sequence>
<dbReference type="EMBL" id="BART01014168">
    <property type="protein sequence ID" value="GAG85655.1"/>
    <property type="molecule type" value="Genomic_DNA"/>
</dbReference>
<evidence type="ECO:0000313" key="1">
    <source>
        <dbReference type="EMBL" id="GAG85655.1"/>
    </source>
</evidence>